<proteinExistence type="predicted"/>
<sequence>MFINVDRLLNLMINDQLPCLKVSNDKHLGTEGIFT</sequence>
<reference evidence="2" key="1">
    <citation type="journal article" date="2012" name="Nat. Biotechnol.">
        <title>Reference genome sequence of the model plant Setaria.</title>
        <authorList>
            <person name="Bennetzen J.L."/>
            <person name="Schmutz J."/>
            <person name="Wang H."/>
            <person name="Percifield R."/>
            <person name="Hawkins J."/>
            <person name="Pontaroli A.C."/>
            <person name="Estep M."/>
            <person name="Feng L."/>
            <person name="Vaughn J.N."/>
            <person name="Grimwood J."/>
            <person name="Jenkins J."/>
            <person name="Barry K."/>
            <person name="Lindquist E."/>
            <person name="Hellsten U."/>
            <person name="Deshpande S."/>
            <person name="Wang X."/>
            <person name="Wu X."/>
            <person name="Mitros T."/>
            <person name="Triplett J."/>
            <person name="Yang X."/>
            <person name="Ye C.Y."/>
            <person name="Mauro-Herrera M."/>
            <person name="Wang L."/>
            <person name="Li P."/>
            <person name="Sharma M."/>
            <person name="Sharma R."/>
            <person name="Ronald P.C."/>
            <person name="Panaud O."/>
            <person name="Kellogg E.A."/>
            <person name="Brutnell T.P."/>
            <person name="Doust A.N."/>
            <person name="Tuskan G.A."/>
            <person name="Rokhsar D."/>
            <person name="Devos K.M."/>
        </authorList>
    </citation>
    <scope>NUCLEOTIDE SEQUENCE [LARGE SCALE GENOMIC DNA]</scope>
    <source>
        <strain evidence="2">cv. Yugu1</strain>
    </source>
</reference>
<dbReference type="AlphaFoldDB" id="K3YZL5"/>
<dbReference type="Gramene" id="KQL31687">
    <property type="protein sequence ID" value="KQL31687"/>
    <property type="gene ID" value="SETIT_019725mg"/>
</dbReference>
<protein>
    <submittedName>
        <fullName evidence="1">Uncharacterized protein</fullName>
    </submittedName>
</protein>
<name>K3YZL5_SETIT</name>
<dbReference type="Proteomes" id="UP000004995">
    <property type="component" value="Unassembled WGS sequence"/>
</dbReference>
<dbReference type="HOGENOM" id="CLU_3369320_0_0_1"/>
<reference evidence="1" key="2">
    <citation type="submission" date="2018-08" db="UniProtKB">
        <authorList>
            <consortium name="EnsemblPlants"/>
        </authorList>
    </citation>
    <scope>IDENTIFICATION</scope>
    <source>
        <strain evidence="1">Yugu1</strain>
    </source>
</reference>
<accession>K3YZL5</accession>
<evidence type="ECO:0000313" key="1">
    <source>
        <dbReference type="EnsemblPlants" id="KQL31687"/>
    </source>
</evidence>
<keyword evidence="2" id="KW-1185">Reference proteome</keyword>
<organism evidence="1 2">
    <name type="scientific">Setaria italica</name>
    <name type="common">Foxtail millet</name>
    <name type="synonym">Panicum italicum</name>
    <dbReference type="NCBI Taxonomy" id="4555"/>
    <lineage>
        <taxon>Eukaryota</taxon>
        <taxon>Viridiplantae</taxon>
        <taxon>Streptophyta</taxon>
        <taxon>Embryophyta</taxon>
        <taxon>Tracheophyta</taxon>
        <taxon>Spermatophyta</taxon>
        <taxon>Magnoliopsida</taxon>
        <taxon>Liliopsida</taxon>
        <taxon>Poales</taxon>
        <taxon>Poaceae</taxon>
        <taxon>PACMAD clade</taxon>
        <taxon>Panicoideae</taxon>
        <taxon>Panicodae</taxon>
        <taxon>Paniceae</taxon>
        <taxon>Cenchrinae</taxon>
        <taxon>Setaria</taxon>
    </lineage>
</organism>
<evidence type="ECO:0000313" key="2">
    <source>
        <dbReference type="Proteomes" id="UP000004995"/>
    </source>
</evidence>
<dbReference type="InParanoid" id="K3YZL5"/>
<dbReference type="EnsemblPlants" id="KQL31687">
    <property type="protein sequence ID" value="KQL31687"/>
    <property type="gene ID" value="SETIT_019725mg"/>
</dbReference>
<dbReference type="EMBL" id="AGNK02000569">
    <property type="status" value="NOT_ANNOTATED_CDS"/>
    <property type="molecule type" value="Genomic_DNA"/>
</dbReference>